<gene>
    <name evidence="1" type="primary">5578806</name>
</gene>
<dbReference type="InParanoid" id="A0A6I8TQV2"/>
<dbReference type="PROSITE" id="PS51352">
    <property type="entry name" value="THIOREDOXIN_2"/>
    <property type="match status" value="1"/>
</dbReference>
<sequence>MIPLSSARTAIFSYFMVVYVFYNPTDSGAVQLNSENLDMTLASNELVFINFYAEWCRFSNILQPIFDEAADKVKEAFPDGGRVVMGKVDCDRESSVASRFHISKYPTLKIIRNGQPTKREYRGARTVEAFTEFVKKQLEDPIKEFHHLKDLEKLDTKKRVVVGYFDRRDMPEYNMFRRVATNLKEDCVFHAGFGDTVSAMHPPGYNERHPIIVFRPDVAVSDANDETFTGNMNNFDELNIWVQEKCVPLVREITFENAEELTEEGLPFLILFHAPDDFQSIKDYKAVIESQLMSEKQNINFLTADGKRFAHPLHHLGKSQSDLPLIAIDSFRHMYLFPSFKDMYAPGKLKQFLSDLYSGKLHREFHYGPERNEDNTIEVVINGDLKKATTPPESTFKNLGPSNKRYTLLKDEL</sequence>
<organism evidence="1 2">
    <name type="scientific">Aedes aegypti</name>
    <name type="common">Yellowfever mosquito</name>
    <name type="synonym">Culex aegypti</name>
    <dbReference type="NCBI Taxonomy" id="7159"/>
    <lineage>
        <taxon>Eukaryota</taxon>
        <taxon>Metazoa</taxon>
        <taxon>Ecdysozoa</taxon>
        <taxon>Arthropoda</taxon>
        <taxon>Hexapoda</taxon>
        <taxon>Insecta</taxon>
        <taxon>Pterygota</taxon>
        <taxon>Neoptera</taxon>
        <taxon>Endopterygota</taxon>
        <taxon>Diptera</taxon>
        <taxon>Nematocera</taxon>
        <taxon>Culicoidea</taxon>
        <taxon>Culicidae</taxon>
        <taxon>Culicinae</taxon>
        <taxon>Aedini</taxon>
        <taxon>Aedes</taxon>
        <taxon>Stegomyia</taxon>
    </lineage>
</organism>
<dbReference type="GO" id="GO:0005789">
    <property type="term" value="C:endoplasmic reticulum membrane"/>
    <property type="evidence" value="ECO:0007669"/>
    <property type="project" value="TreeGrafter"/>
</dbReference>
<reference evidence="1 2" key="1">
    <citation type="submission" date="2017-06" db="EMBL/GenBank/DDBJ databases">
        <title>Aedes aegypti genome working group (AGWG) sequencing and assembly.</title>
        <authorList>
            <consortium name="Aedes aegypti Genome Working Group (AGWG)"/>
            <person name="Matthews B.J."/>
        </authorList>
    </citation>
    <scope>NUCLEOTIDE SEQUENCE [LARGE SCALE GENOMIC DNA]</scope>
    <source>
        <strain evidence="1 2">LVP_AGWG</strain>
    </source>
</reference>
<dbReference type="PANTHER" id="PTHR46295:SF1">
    <property type="entry name" value="ENDOPLASMIC RETICULUM RESIDENT PROTEIN 44"/>
    <property type="match status" value="1"/>
</dbReference>
<dbReference type="FunCoup" id="A0A6I8TQV2">
    <property type="interactions" value="2358"/>
</dbReference>
<dbReference type="SUPFAM" id="SSF52833">
    <property type="entry name" value="Thioredoxin-like"/>
    <property type="match status" value="3"/>
</dbReference>
<dbReference type="Proteomes" id="UP000008820">
    <property type="component" value="Chromosome 1"/>
</dbReference>
<keyword evidence="2" id="KW-1185">Reference proteome</keyword>
<dbReference type="EnsemblMetazoa" id="AAEL013845-RC">
    <property type="protein sequence ID" value="AAEL013845-PC"/>
    <property type="gene ID" value="AAEL013845"/>
</dbReference>
<proteinExistence type="predicted"/>
<dbReference type="FunFam" id="3.40.30.10:FF:000074">
    <property type="entry name" value="endoplasmic reticulum resident protein 44"/>
    <property type="match status" value="1"/>
</dbReference>
<dbReference type="InterPro" id="IPR052643">
    <property type="entry name" value="ERP44"/>
</dbReference>
<dbReference type="InterPro" id="IPR041862">
    <property type="entry name" value="ERp44_PDI_b_2"/>
</dbReference>
<dbReference type="AlphaFoldDB" id="A0A6I8TQV2"/>
<reference evidence="1" key="2">
    <citation type="submission" date="2020-05" db="UniProtKB">
        <authorList>
            <consortium name="EnsemblMetazoa"/>
        </authorList>
    </citation>
    <scope>IDENTIFICATION</scope>
    <source>
        <strain evidence="1">LVP_AGWG</strain>
    </source>
</reference>
<dbReference type="FunFam" id="3.40.30.10:FF:000051">
    <property type="entry name" value="endoplasmic reticulum resident protein 44"/>
    <property type="match status" value="1"/>
</dbReference>
<dbReference type="GO" id="GO:0003756">
    <property type="term" value="F:protein disulfide isomerase activity"/>
    <property type="evidence" value="ECO:0007669"/>
    <property type="project" value="TreeGrafter"/>
</dbReference>
<dbReference type="InterPro" id="IPR036249">
    <property type="entry name" value="Thioredoxin-like_sf"/>
</dbReference>
<dbReference type="GO" id="GO:0006457">
    <property type="term" value="P:protein folding"/>
    <property type="evidence" value="ECO:0007669"/>
    <property type="project" value="TreeGrafter"/>
</dbReference>
<dbReference type="PANTHER" id="PTHR46295">
    <property type="entry name" value="ENDOPLASMIC RETICULUM RESIDENT PROTEIN 44"/>
    <property type="match status" value="1"/>
</dbReference>
<evidence type="ECO:0000313" key="2">
    <source>
        <dbReference type="Proteomes" id="UP000008820"/>
    </source>
</evidence>
<dbReference type="Pfam" id="PF13848">
    <property type="entry name" value="Thioredoxin_6"/>
    <property type="match status" value="1"/>
</dbReference>
<accession>A0A6I8TQV2</accession>
<dbReference type="InterPro" id="IPR013766">
    <property type="entry name" value="Thioredoxin_domain"/>
</dbReference>
<name>A0A6I8TQV2_AEDAE</name>
<protein>
    <submittedName>
        <fullName evidence="1">Uncharacterized protein</fullName>
    </submittedName>
</protein>
<dbReference type="Gene3D" id="3.40.30.10">
    <property type="entry name" value="Glutaredoxin"/>
    <property type="match status" value="3"/>
</dbReference>
<dbReference type="CDD" id="cd02996">
    <property type="entry name" value="PDI_a_ERp44"/>
    <property type="match status" value="1"/>
</dbReference>
<evidence type="ECO:0000313" key="1">
    <source>
        <dbReference type="EnsemblMetazoa" id="AAEL013845-PC"/>
    </source>
</evidence>
<dbReference type="OrthoDB" id="294696at2759"/>
<dbReference type="CDD" id="cd03072">
    <property type="entry name" value="PDI_b'_ERp44"/>
    <property type="match status" value="1"/>
</dbReference>
<dbReference type="Pfam" id="PF00085">
    <property type="entry name" value="Thioredoxin"/>
    <property type="match status" value="1"/>
</dbReference>
<dbReference type="GO" id="GO:0005793">
    <property type="term" value="C:endoplasmic reticulum-Golgi intermediate compartment"/>
    <property type="evidence" value="ECO:0007669"/>
    <property type="project" value="TreeGrafter"/>
</dbReference>